<gene>
    <name evidence="1" type="ORF">B4135_0349</name>
</gene>
<proteinExistence type="predicted"/>
<reference evidence="1 2" key="1">
    <citation type="submission" date="2016-01" db="EMBL/GenBank/DDBJ databases">
        <title>Draft Genome Sequences of Seven Thermophilic Sporeformers Isolated from Foods.</title>
        <authorList>
            <person name="Berendsen E.M."/>
            <person name="Wells-Bennik M.H."/>
            <person name="Krawcyk A.O."/>
            <person name="De Jong A."/>
            <person name="Holsappel S."/>
            <person name="Eijlander R.T."/>
            <person name="Kuipers O.P."/>
        </authorList>
    </citation>
    <scope>NUCLEOTIDE SEQUENCE [LARGE SCALE GENOMIC DNA]</scope>
    <source>
        <strain evidence="1 2">B4135</strain>
    </source>
</reference>
<evidence type="ECO:0000313" key="2">
    <source>
        <dbReference type="Proteomes" id="UP000075683"/>
    </source>
</evidence>
<organism evidence="1 2">
    <name type="scientific">Caldibacillus debilis</name>
    <dbReference type="NCBI Taxonomy" id="301148"/>
    <lineage>
        <taxon>Bacteria</taxon>
        <taxon>Bacillati</taxon>
        <taxon>Bacillota</taxon>
        <taxon>Bacilli</taxon>
        <taxon>Bacillales</taxon>
        <taxon>Bacillaceae</taxon>
        <taxon>Caldibacillus</taxon>
    </lineage>
</organism>
<comment type="caution">
    <text evidence="1">The sequence shown here is derived from an EMBL/GenBank/DDBJ whole genome shotgun (WGS) entry which is preliminary data.</text>
</comment>
<dbReference type="EMBL" id="LQYT01000040">
    <property type="protein sequence ID" value="KYD19445.1"/>
    <property type="molecule type" value="Genomic_DNA"/>
</dbReference>
<dbReference type="Proteomes" id="UP000075683">
    <property type="component" value="Unassembled WGS sequence"/>
</dbReference>
<evidence type="ECO:0000313" key="1">
    <source>
        <dbReference type="EMBL" id="KYD19445.1"/>
    </source>
</evidence>
<sequence length="39" mass="4362">MRVTAKEIYGQKKFIFRHDGTSISNIGEAEGSPAKKLPR</sequence>
<dbReference type="AlphaFoldDB" id="A0A150M4W1"/>
<accession>A0A150M4W1</accession>
<name>A0A150M4W1_9BACI</name>
<dbReference type="STRING" id="301148.B4135_0349"/>
<protein>
    <submittedName>
        <fullName evidence="1">Uncharacterized protein</fullName>
    </submittedName>
</protein>